<accession>A0ABZ2XSF0</accession>
<sequence length="64" mass="7233">MTQFTIGTKVLVTLYGDLGELPGEIMDGPIQKDGRLVVKIQHSDFENWYPVERVKPFLSIVPDT</sequence>
<reference evidence="1 2" key="1">
    <citation type="submission" date="2023-04" db="EMBL/GenBank/DDBJ databases">
        <title>Complete genome sequence of Alisedimentitalea scapharcae.</title>
        <authorList>
            <person name="Rong J.-C."/>
            <person name="Yi M.-L."/>
            <person name="Zhao Q."/>
        </authorList>
    </citation>
    <scope>NUCLEOTIDE SEQUENCE [LARGE SCALE GENOMIC DNA]</scope>
    <source>
        <strain evidence="1 2">KCTC 42119</strain>
    </source>
</reference>
<evidence type="ECO:0000313" key="2">
    <source>
        <dbReference type="Proteomes" id="UP001623232"/>
    </source>
</evidence>
<gene>
    <name evidence="1" type="ORF">QEZ52_00270</name>
</gene>
<organism evidence="1 2">
    <name type="scientific">Aliisedimentitalea scapharcae</name>
    <dbReference type="NCBI Taxonomy" id="1524259"/>
    <lineage>
        <taxon>Bacteria</taxon>
        <taxon>Pseudomonadati</taxon>
        <taxon>Pseudomonadota</taxon>
        <taxon>Alphaproteobacteria</taxon>
        <taxon>Rhodobacterales</taxon>
        <taxon>Roseobacteraceae</taxon>
        <taxon>Aliisedimentitalea</taxon>
    </lineage>
</organism>
<evidence type="ECO:0000313" key="1">
    <source>
        <dbReference type="EMBL" id="WZK89018.1"/>
    </source>
</evidence>
<dbReference type="RefSeq" id="WP_406646852.1">
    <property type="nucleotide sequence ID" value="NZ_CP123584.1"/>
</dbReference>
<protein>
    <submittedName>
        <fullName evidence="1">Uncharacterized protein</fullName>
    </submittedName>
</protein>
<keyword evidence="2" id="KW-1185">Reference proteome</keyword>
<name>A0ABZ2XSF0_9RHOB</name>
<proteinExistence type="predicted"/>
<dbReference type="Proteomes" id="UP001623232">
    <property type="component" value="Chromosome"/>
</dbReference>
<dbReference type="EMBL" id="CP123584">
    <property type="protein sequence ID" value="WZK89018.1"/>
    <property type="molecule type" value="Genomic_DNA"/>
</dbReference>